<evidence type="ECO:0000256" key="1">
    <source>
        <dbReference type="ARBA" id="ARBA00008796"/>
    </source>
</evidence>
<dbReference type="Proteomes" id="UP000316079">
    <property type="component" value="Unassembled WGS sequence"/>
</dbReference>
<dbReference type="PANTHER" id="PTHR10279">
    <property type="entry name" value="ORNITHINE DECARBOXYLASE ANTIZYME"/>
    <property type="match status" value="1"/>
</dbReference>
<protein>
    <recommendedName>
        <fullName evidence="6">Ornithine decarboxylase antizyme 2b</fullName>
    </recommendedName>
</protein>
<name>A0A553MWR0_9TELE</name>
<gene>
    <name evidence="4" type="ORF">DNTS_032070</name>
</gene>
<dbReference type="GO" id="GO:0075523">
    <property type="term" value="P:viral translational frameshifting"/>
    <property type="evidence" value="ECO:0007669"/>
    <property type="project" value="UniProtKB-KW"/>
</dbReference>
<evidence type="ECO:0000313" key="4">
    <source>
        <dbReference type="EMBL" id="TRY57588.1"/>
    </source>
</evidence>
<accession>A0A553MWR0</accession>
<evidence type="ECO:0000256" key="3">
    <source>
        <dbReference type="SAM" id="MobiDB-lite"/>
    </source>
</evidence>
<evidence type="ECO:0000313" key="5">
    <source>
        <dbReference type="Proteomes" id="UP000316079"/>
    </source>
</evidence>
<dbReference type="PANTHER" id="PTHR10279:SF6">
    <property type="entry name" value="ORNITHINE DECARBOXYLASE ANTIZYME 2"/>
    <property type="match status" value="1"/>
</dbReference>
<keyword evidence="2" id="KW-0688">Ribosomal frameshifting</keyword>
<reference evidence="4 5" key="1">
    <citation type="journal article" date="2019" name="Sci. Data">
        <title>Hybrid genome assembly and annotation of Danionella translucida.</title>
        <authorList>
            <person name="Kadobianskyi M."/>
            <person name="Schulze L."/>
            <person name="Schuelke M."/>
            <person name="Judkewitz B."/>
        </authorList>
    </citation>
    <scope>NUCLEOTIDE SEQUENCE [LARGE SCALE GENOMIC DNA]</scope>
    <source>
        <strain evidence="4 5">Bolton</strain>
    </source>
</reference>
<comment type="caution">
    <text evidence="4">The sequence shown here is derived from an EMBL/GenBank/DDBJ whole genome shotgun (WGS) entry which is preliminary data.</text>
</comment>
<dbReference type="AlphaFoldDB" id="A0A553MWR0"/>
<evidence type="ECO:0000256" key="2">
    <source>
        <dbReference type="ARBA" id="ARBA00022758"/>
    </source>
</evidence>
<dbReference type="OrthoDB" id="5959761at2759"/>
<dbReference type="GO" id="GO:0005634">
    <property type="term" value="C:nucleus"/>
    <property type="evidence" value="ECO:0007669"/>
    <property type="project" value="TreeGrafter"/>
</dbReference>
<sequence>MINTQARGAPDAPHLSSSTIEHEDMSSHLTQDLLLHRDGRLTVKQVSLLDSASSLLRFQYELSEQLCWSMQAMLSGHSLFVDLPQGELLKGTKEGLTAVLEFAEEKLNITHVFVWFMKNRPDKLILTRTFCYLGFELIKPDHLIASIAGDLHLMVYTIHHSSEE</sequence>
<evidence type="ECO:0008006" key="6">
    <source>
        <dbReference type="Google" id="ProtNLM"/>
    </source>
</evidence>
<feature type="region of interest" description="Disordered" evidence="3">
    <location>
        <begin position="1"/>
        <end position="21"/>
    </location>
</feature>
<dbReference type="EMBL" id="SRMA01027232">
    <property type="protein sequence ID" value="TRY57588.1"/>
    <property type="molecule type" value="Genomic_DNA"/>
</dbReference>
<organism evidence="4 5">
    <name type="scientific">Danionella cerebrum</name>
    <dbReference type="NCBI Taxonomy" id="2873325"/>
    <lineage>
        <taxon>Eukaryota</taxon>
        <taxon>Metazoa</taxon>
        <taxon>Chordata</taxon>
        <taxon>Craniata</taxon>
        <taxon>Vertebrata</taxon>
        <taxon>Euteleostomi</taxon>
        <taxon>Actinopterygii</taxon>
        <taxon>Neopterygii</taxon>
        <taxon>Teleostei</taxon>
        <taxon>Ostariophysi</taxon>
        <taxon>Cypriniformes</taxon>
        <taxon>Danionidae</taxon>
        <taxon>Danioninae</taxon>
        <taxon>Danionella</taxon>
    </lineage>
</organism>
<dbReference type="InterPro" id="IPR038581">
    <property type="entry name" value="ODC_AZ_sf"/>
</dbReference>
<dbReference type="Gene3D" id="3.40.630.60">
    <property type="match status" value="1"/>
</dbReference>
<dbReference type="GO" id="GO:0045732">
    <property type="term" value="P:positive regulation of protein catabolic process"/>
    <property type="evidence" value="ECO:0007669"/>
    <property type="project" value="TreeGrafter"/>
</dbReference>
<dbReference type="SUPFAM" id="SSF55729">
    <property type="entry name" value="Acyl-CoA N-acyltransferases (Nat)"/>
    <property type="match status" value="1"/>
</dbReference>
<dbReference type="STRING" id="623744.A0A553MWR0"/>
<proteinExistence type="inferred from homology"/>
<keyword evidence="5" id="KW-1185">Reference proteome</keyword>
<dbReference type="GO" id="GO:0005737">
    <property type="term" value="C:cytoplasm"/>
    <property type="evidence" value="ECO:0007669"/>
    <property type="project" value="TreeGrafter"/>
</dbReference>
<dbReference type="GO" id="GO:0008073">
    <property type="term" value="F:ornithine decarboxylase inhibitor activity"/>
    <property type="evidence" value="ECO:0007669"/>
    <property type="project" value="InterPro"/>
</dbReference>
<dbReference type="Pfam" id="PF02100">
    <property type="entry name" value="ODC_AZ"/>
    <property type="match status" value="1"/>
</dbReference>
<dbReference type="InterPro" id="IPR002993">
    <property type="entry name" value="ODC_AZ"/>
</dbReference>
<comment type="similarity">
    <text evidence="1">Belongs to the ODC antizyme family.</text>
</comment>
<dbReference type="InterPro" id="IPR016181">
    <property type="entry name" value="Acyl_CoA_acyltransferase"/>
</dbReference>